<dbReference type="EMBL" id="BK015243">
    <property type="protein sequence ID" value="DAD97515.1"/>
    <property type="molecule type" value="Genomic_DNA"/>
</dbReference>
<accession>A0A8S5NTW5</accession>
<proteinExistence type="predicted"/>
<name>A0A8S5NTW5_9CAUD</name>
<protein>
    <submittedName>
        <fullName evidence="1">Uncharacterized protein</fullName>
    </submittedName>
</protein>
<reference evidence="1" key="1">
    <citation type="journal article" date="2021" name="Proc. Natl. Acad. Sci. U.S.A.">
        <title>A Catalog of Tens of Thousands of Viruses from Human Metagenomes Reveals Hidden Associations with Chronic Diseases.</title>
        <authorList>
            <person name="Tisza M.J."/>
            <person name="Buck C.B."/>
        </authorList>
    </citation>
    <scope>NUCLEOTIDE SEQUENCE</scope>
    <source>
        <strain evidence="1">CtIbU14</strain>
    </source>
</reference>
<organism evidence="1">
    <name type="scientific">Caudovirales sp. ctIbU14</name>
    <dbReference type="NCBI Taxonomy" id="2825761"/>
    <lineage>
        <taxon>Viruses</taxon>
        <taxon>Duplodnaviria</taxon>
        <taxon>Heunggongvirae</taxon>
        <taxon>Uroviricota</taxon>
        <taxon>Caudoviricetes</taxon>
    </lineage>
</organism>
<evidence type="ECO:0000313" key="1">
    <source>
        <dbReference type="EMBL" id="DAD97515.1"/>
    </source>
</evidence>
<sequence length="72" mass="8798">MAKTEKKEELLETAQTSEKTYIYLGKNIIENGFIVKHKSLYTEEQMKRIRMMKNYKEYEKDFVDLDEYSKNY</sequence>